<evidence type="ECO:0000313" key="3">
    <source>
        <dbReference type="EMBL" id="KAJ3837120.1"/>
    </source>
</evidence>
<comment type="caution">
    <text evidence="3">The sequence shown here is derived from an EMBL/GenBank/DDBJ whole genome shotgun (WGS) entry which is preliminary data.</text>
</comment>
<evidence type="ECO:0000313" key="4">
    <source>
        <dbReference type="Proteomes" id="UP001163846"/>
    </source>
</evidence>
<dbReference type="AlphaFoldDB" id="A0AA38UDA6"/>
<name>A0AA38UDA6_9AGAR</name>
<keyword evidence="2" id="KW-0732">Signal</keyword>
<feature type="signal peptide" evidence="2">
    <location>
        <begin position="1"/>
        <end position="24"/>
    </location>
</feature>
<evidence type="ECO:0000256" key="1">
    <source>
        <dbReference type="SAM" id="MobiDB-lite"/>
    </source>
</evidence>
<accession>A0AA38UDA6</accession>
<dbReference type="Proteomes" id="UP001163846">
    <property type="component" value="Unassembled WGS sequence"/>
</dbReference>
<reference evidence="3" key="1">
    <citation type="submission" date="2022-08" db="EMBL/GenBank/DDBJ databases">
        <authorList>
            <consortium name="DOE Joint Genome Institute"/>
            <person name="Min B."/>
            <person name="Riley R."/>
            <person name="Sierra-Patev S."/>
            <person name="Naranjo-Ortiz M."/>
            <person name="Looney B."/>
            <person name="Konkel Z."/>
            <person name="Slot J.C."/>
            <person name="Sakamoto Y."/>
            <person name="Steenwyk J.L."/>
            <person name="Rokas A."/>
            <person name="Carro J."/>
            <person name="Camarero S."/>
            <person name="Ferreira P."/>
            <person name="Molpeceres G."/>
            <person name="Ruiz-Duenas F.J."/>
            <person name="Serrano A."/>
            <person name="Henrissat B."/>
            <person name="Drula E."/>
            <person name="Hughes K.W."/>
            <person name="Mata J.L."/>
            <person name="Ishikawa N.K."/>
            <person name="Vargas-Isla R."/>
            <person name="Ushijima S."/>
            <person name="Smith C.A."/>
            <person name="Ahrendt S."/>
            <person name="Andreopoulos W."/>
            <person name="He G."/>
            <person name="Labutti K."/>
            <person name="Lipzen A."/>
            <person name="Ng V."/>
            <person name="Sandor L."/>
            <person name="Barry K."/>
            <person name="Martinez A.T."/>
            <person name="Xiao Y."/>
            <person name="Gibbons J.G."/>
            <person name="Terashima K."/>
            <person name="Hibbett D.S."/>
            <person name="Grigoriev I.V."/>
        </authorList>
    </citation>
    <scope>NUCLEOTIDE SEQUENCE</scope>
    <source>
        <strain evidence="3">TFB9207</strain>
    </source>
</reference>
<feature type="region of interest" description="Disordered" evidence="1">
    <location>
        <begin position="38"/>
        <end position="99"/>
    </location>
</feature>
<gene>
    <name evidence="3" type="ORF">F5878DRAFT_230580</name>
</gene>
<organism evidence="3 4">
    <name type="scientific">Lentinula raphanica</name>
    <dbReference type="NCBI Taxonomy" id="153919"/>
    <lineage>
        <taxon>Eukaryota</taxon>
        <taxon>Fungi</taxon>
        <taxon>Dikarya</taxon>
        <taxon>Basidiomycota</taxon>
        <taxon>Agaricomycotina</taxon>
        <taxon>Agaricomycetes</taxon>
        <taxon>Agaricomycetidae</taxon>
        <taxon>Agaricales</taxon>
        <taxon>Marasmiineae</taxon>
        <taxon>Omphalotaceae</taxon>
        <taxon>Lentinula</taxon>
    </lineage>
</organism>
<dbReference type="EMBL" id="MU806269">
    <property type="protein sequence ID" value="KAJ3837120.1"/>
    <property type="molecule type" value="Genomic_DNA"/>
</dbReference>
<protein>
    <submittedName>
        <fullName evidence="3">Uncharacterized protein</fullName>
    </submittedName>
</protein>
<evidence type="ECO:0000256" key="2">
    <source>
        <dbReference type="SAM" id="SignalP"/>
    </source>
</evidence>
<proteinExistence type="predicted"/>
<feature type="chain" id="PRO_5041329972" evidence="2">
    <location>
        <begin position="25"/>
        <end position="189"/>
    </location>
</feature>
<feature type="compositionally biased region" description="Basic and acidic residues" evidence="1">
    <location>
        <begin position="81"/>
        <end position="96"/>
    </location>
</feature>
<sequence length="189" mass="20587">MRLPITTSVFIFGVVFLHFGAVAPYPVATGEPGAGLTGSSGNIAPPSNEGLNPLDVKANSRPSPATSVTEPTQNGAHSKSYGHDKYINDKYQDDKDRRRRSRMALKSIMVDSQFFSPGGYRDLAGFGFGQRVTYNDPYESYQFLKSHPGFPHPGAAYAPAKTPVSELLPIPFHRRSPRIFSSPQLPGSM</sequence>
<feature type="compositionally biased region" description="Polar residues" evidence="1">
    <location>
        <begin position="60"/>
        <end position="77"/>
    </location>
</feature>
<keyword evidence="4" id="KW-1185">Reference proteome</keyword>